<organism evidence="1 2">
    <name type="scientific">Arachis duranensis</name>
    <name type="common">Wild peanut</name>
    <dbReference type="NCBI Taxonomy" id="130453"/>
    <lineage>
        <taxon>Eukaryota</taxon>
        <taxon>Viridiplantae</taxon>
        <taxon>Streptophyta</taxon>
        <taxon>Embryophyta</taxon>
        <taxon>Tracheophyta</taxon>
        <taxon>Spermatophyta</taxon>
        <taxon>Magnoliopsida</taxon>
        <taxon>eudicotyledons</taxon>
        <taxon>Gunneridae</taxon>
        <taxon>Pentapetalae</taxon>
        <taxon>rosids</taxon>
        <taxon>fabids</taxon>
        <taxon>Fabales</taxon>
        <taxon>Fabaceae</taxon>
        <taxon>Papilionoideae</taxon>
        <taxon>50 kb inversion clade</taxon>
        <taxon>dalbergioids sensu lato</taxon>
        <taxon>Dalbergieae</taxon>
        <taxon>Pterocarpus clade</taxon>
        <taxon>Arachis</taxon>
    </lineage>
</organism>
<dbReference type="Gene3D" id="3.30.420.10">
    <property type="entry name" value="Ribonuclease H-like superfamily/Ribonuclease H"/>
    <property type="match status" value="1"/>
</dbReference>
<gene>
    <name evidence="2" type="primary">LOC107459091</name>
</gene>
<name>A0A6P4BMI7_ARADU</name>
<dbReference type="InterPro" id="IPR036397">
    <property type="entry name" value="RNaseH_sf"/>
</dbReference>
<dbReference type="OrthoDB" id="1709476at2759"/>
<proteinExistence type="predicted"/>
<dbReference type="RefSeq" id="XP_015932791.1">
    <property type="nucleotide sequence ID" value="XM_016077305.1"/>
</dbReference>
<dbReference type="GO" id="GO:0003676">
    <property type="term" value="F:nucleic acid binding"/>
    <property type="evidence" value="ECO:0007669"/>
    <property type="project" value="InterPro"/>
</dbReference>
<dbReference type="AlphaFoldDB" id="A0A6P4BMI7"/>
<dbReference type="GeneID" id="107459091"/>
<reference evidence="1" key="1">
    <citation type="journal article" date="2016" name="Nat. Genet.">
        <title>The genome sequences of Arachis duranensis and Arachis ipaensis, the diploid ancestors of cultivated peanut.</title>
        <authorList>
            <person name="Bertioli D.J."/>
            <person name="Cannon S.B."/>
            <person name="Froenicke L."/>
            <person name="Huang G."/>
            <person name="Farmer A.D."/>
            <person name="Cannon E.K."/>
            <person name="Liu X."/>
            <person name="Gao D."/>
            <person name="Clevenger J."/>
            <person name="Dash S."/>
            <person name="Ren L."/>
            <person name="Moretzsohn M.C."/>
            <person name="Shirasawa K."/>
            <person name="Huang W."/>
            <person name="Vidigal B."/>
            <person name="Abernathy B."/>
            <person name="Chu Y."/>
            <person name="Niederhuth C.E."/>
            <person name="Umale P."/>
            <person name="Araujo A.C."/>
            <person name="Kozik A."/>
            <person name="Kim K.D."/>
            <person name="Burow M.D."/>
            <person name="Varshney R.K."/>
            <person name="Wang X."/>
            <person name="Zhang X."/>
            <person name="Barkley N."/>
            <person name="Guimaraes P.M."/>
            <person name="Isobe S."/>
            <person name="Guo B."/>
            <person name="Liao B."/>
            <person name="Stalker H.T."/>
            <person name="Schmitz R.J."/>
            <person name="Scheffler B.E."/>
            <person name="Leal-Bertioli S.C."/>
            <person name="Xun X."/>
            <person name="Jackson S.A."/>
            <person name="Michelmore R."/>
            <person name="Ozias-Akins P."/>
        </authorList>
    </citation>
    <scope>NUCLEOTIDE SEQUENCE [LARGE SCALE GENOMIC DNA]</scope>
    <source>
        <strain evidence="1">cv. V14167</strain>
    </source>
</reference>
<dbReference type="KEGG" id="adu:107459091"/>
<dbReference type="InterPro" id="IPR052160">
    <property type="entry name" value="Gypsy_RT_Integrase-like"/>
</dbReference>
<evidence type="ECO:0000313" key="2">
    <source>
        <dbReference type="RefSeq" id="XP_015932791.1"/>
    </source>
</evidence>
<accession>A0A6P4BMI7</accession>
<protein>
    <submittedName>
        <fullName evidence="2">Uncharacterized protein LOC107459091</fullName>
    </submittedName>
</protein>
<evidence type="ECO:0000313" key="1">
    <source>
        <dbReference type="Proteomes" id="UP000515211"/>
    </source>
</evidence>
<sequence>MTMSTSRKDWARKIDDALYAYRTAFKTLIGRSPYQLVYGTACHFPVELEHRPYWATKFLNFDLKAAREKRLLQLNELDEFKIAAYENAKLYKEKTKLWHDKKITTRTFKPG</sequence>
<dbReference type="Proteomes" id="UP000515211">
    <property type="component" value="Chromosome 7"/>
</dbReference>
<keyword evidence="1" id="KW-1185">Reference proteome</keyword>
<reference evidence="2" key="2">
    <citation type="submission" date="2025-08" db="UniProtKB">
        <authorList>
            <consortium name="RefSeq"/>
        </authorList>
    </citation>
    <scope>IDENTIFICATION</scope>
    <source>
        <tissue evidence="2">Whole plant</tissue>
    </source>
</reference>
<dbReference type="PANTHER" id="PTHR47266">
    <property type="entry name" value="ENDONUCLEASE-RELATED"/>
    <property type="match status" value="1"/>
</dbReference>